<dbReference type="Proteomes" id="UP000233100">
    <property type="component" value="Chromosome 19"/>
</dbReference>
<gene>
    <name evidence="2" type="primary">C19orf38</name>
</gene>
<proteinExistence type="predicted"/>
<accession>A0A7N9CDI6</accession>
<evidence type="ECO:0000313" key="2">
    <source>
        <dbReference type="Ensembl" id="ENSMFAP00000050320.1"/>
    </source>
</evidence>
<sequence length="59" mass="6365">VVQSWLTATSASQVQQLSQLLGRLRQENGVNPGGGACSEPRSRHCTPAWATERDSVSKK</sequence>
<reference evidence="2" key="3">
    <citation type="submission" date="2025-09" db="UniProtKB">
        <authorList>
            <consortium name="Ensembl"/>
        </authorList>
    </citation>
    <scope>IDENTIFICATION</scope>
</reference>
<reference evidence="2" key="2">
    <citation type="submission" date="2025-08" db="UniProtKB">
        <authorList>
            <consortium name="Ensembl"/>
        </authorList>
    </citation>
    <scope>IDENTIFICATION</scope>
</reference>
<dbReference type="GeneTree" id="ENSGT00390000008862"/>
<protein>
    <submittedName>
        <fullName evidence="2">Chromosome 19 open reading frame 38</fullName>
    </submittedName>
</protein>
<feature type="region of interest" description="Disordered" evidence="1">
    <location>
        <begin position="28"/>
        <end position="59"/>
    </location>
</feature>
<keyword evidence="3" id="KW-1185">Reference proteome</keyword>
<reference evidence="2 3" key="1">
    <citation type="submission" date="2013-03" db="EMBL/GenBank/DDBJ databases">
        <authorList>
            <person name="Warren W."/>
            <person name="Wilson R.K."/>
        </authorList>
    </citation>
    <scope>NUCLEOTIDE SEQUENCE</scope>
</reference>
<dbReference type="AlphaFoldDB" id="A0A7N9CDI6"/>
<dbReference type="Ensembl" id="ENSMFAT00000073571.1">
    <property type="protein sequence ID" value="ENSMFAP00000050320.1"/>
    <property type="gene ID" value="ENSMFAG00000003956.2"/>
</dbReference>
<dbReference type="Bgee" id="ENSMFAG00000003956">
    <property type="expression patterns" value="Expressed in bone marrow and 4 other cell types or tissues"/>
</dbReference>
<evidence type="ECO:0000256" key="1">
    <source>
        <dbReference type="SAM" id="MobiDB-lite"/>
    </source>
</evidence>
<organism evidence="2 3">
    <name type="scientific">Macaca fascicularis</name>
    <name type="common">Crab-eating macaque</name>
    <name type="synonym">Cynomolgus monkey</name>
    <dbReference type="NCBI Taxonomy" id="9541"/>
    <lineage>
        <taxon>Eukaryota</taxon>
        <taxon>Metazoa</taxon>
        <taxon>Chordata</taxon>
        <taxon>Craniata</taxon>
        <taxon>Vertebrata</taxon>
        <taxon>Euteleostomi</taxon>
        <taxon>Mammalia</taxon>
        <taxon>Eutheria</taxon>
        <taxon>Euarchontoglires</taxon>
        <taxon>Primates</taxon>
        <taxon>Haplorrhini</taxon>
        <taxon>Catarrhini</taxon>
        <taxon>Cercopithecidae</taxon>
        <taxon>Cercopithecinae</taxon>
        <taxon>Macaca</taxon>
    </lineage>
</organism>
<evidence type="ECO:0000313" key="3">
    <source>
        <dbReference type="Proteomes" id="UP000233100"/>
    </source>
</evidence>
<name>A0A7N9CDI6_MACFA</name>